<dbReference type="Pfam" id="PF01075">
    <property type="entry name" value="Glyco_transf_9"/>
    <property type="match status" value="1"/>
</dbReference>
<proteinExistence type="predicted"/>
<evidence type="ECO:0000256" key="1">
    <source>
        <dbReference type="ARBA" id="ARBA00022676"/>
    </source>
</evidence>
<dbReference type="Gene3D" id="3.40.50.2000">
    <property type="entry name" value="Glycogen Phosphorylase B"/>
    <property type="match status" value="2"/>
</dbReference>
<dbReference type="KEGG" id="mff:MFFC18_07470"/>
<dbReference type="Proteomes" id="UP000322214">
    <property type="component" value="Chromosome"/>
</dbReference>
<dbReference type="GO" id="GO:0008713">
    <property type="term" value="F:ADP-heptose-lipopolysaccharide heptosyltransferase activity"/>
    <property type="evidence" value="ECO:0007669"/>
    <property type="project" value="TreeGrafter"/>
</dbReference>
<keyword evidence="1" id="KW-0328">Glycosyltransferase</keyword>
<evidence type="ECO:0000313" key="4">
    <source>
        <dbReference type="Proteomes" id="UP000322214"/>
    </source>
</evidence>
<dbReference type="EMBL" id="CP042912">
    <property type="protein sequence ID" value="QEG20896.1"/>
    <property type="molecule type" value="Genomic_DNA"/>
</dbReference>
<gene>
    <name evidence="3" type="primary">rfaQ</name>
    <name evidence="3" type="ORF">MFFC18_07470</name>
</gene>
<dbReference type="SUPFAM" id="SSF53756">
    <property type="entry name" value="UDP-Glycosyltransferase/glycogen phosphorylase"/>
    <property type="match status" value="1"/>
</dbReference>
<dbReference type="GO" id="GO:0005829">
    <property type="term" value="C:cytosol"/>
    <property type="evidence" value="ECO:0007669"/>
    <property type="project" value="TreeGrafter"/>
</dbReference>
<dbReference type="RefSeq" id="WP_075085175.1">
    <property type="nucleotide sequence ID" value="NZ_CP042912.1"/>
</dbReference>
<keyword evidence="2 3" id="KW-0808">Transferase</keyword>
<accession>A0A5B9P8F1</accession>
<dbReference type="GO" id="GO:0009244">
    <property type="term" value="P:lipopolysaccharide core region biosynthetic process"/>
    <property type="evidence" value="ECO:0007669"/>
    <property type="project" value="TreeGrafter"/>
</dbReference>
<protein>
    <submittedName>
        <fullName evidence="3">Lipopolysaccharide core heptosyltransferase RfaQ</fullName>
        <ecNumber evidence="3">2.-.-.-</ecNumber>
    </submittedName>
</protein>
<evidence type="ECO:0000256" key="2">
    <source>
        <dbReference type="ARBA" id="ARBA00022679"/>
    </source>
</evidence>
<dbReference type="PANTHER" id="PTHR30160:SF1">
    <property type="entry name" value="LIPOPOLYSACCHARIDE 1,2-N-ACETYLGLUCOSAMINETRANSFERASE-RELATED"/>
    <property type="match status" value="1"/>
</dbReference>
<dbReference type="EC" id="2.-.-.-" evidence="3"/>
<dbReference type="InterPro" id="IPR002201">
    <property type="entry name" value="Glyco_trans_9"/>
</dbReference>
<dbReference type="OrthoDB" id="9797795at2"/>
<dbReference type="AlphaFoldDB" id="A0A5B9P8F1"/>
<keyword evidence="4" id="KW-1185">Reference proteome</keyword>
<dbReference type="CDD" id="cd03789">
    <property type="entry name" value="GT9_LPS_heptosyltransferase"/>
    <property type="match status" value="1"/>
</dbReference>
<name>A0A5B9P8F1_9BACT</name>
<reference evidence="3 4" key="1">
    <citation type="submission" date="2019-08" db="EMBL/GenBank/DDBJ databases">
        <title>Deep-cultivation of Planctomycetes and their phenomic and genomic characterization uncovers novel biology.</title>
        <authorList>
            <person name="Wiegand S."/>
            <person name="Jogler M."/>
            <person name="Boedeker C."/>
            <person name="Pinto D."/>
            <person name="Vollmers J."/>
            <person name="Rivas-Marin E."/>
            <person name="Kohn T."/>
            <person name="Peeters S.H."/>
            <person name="Heuer A."/>
            <person name="Rast P."/>
            <person name="Oberbeckmann S."/>
            <person name="Bunk B."/>
            <person name="Jeske O."/>
            <person name="Meyerdierks A."/>
            <person name="Storesund J.E."/>
            <person name="Kallscheuer N."/>
            <person name="Luecker S."/>
            <person name="Lage O.M."/>
            <person name="Pohl T."/>
            <person name="Merkel B.J."/>
            <person name="Hornburger P."/>
            <person name="Mueller R.-W."/>
            <person name="Bruemmer F."/>
            <person name="Labrenz M."/>
            <person name="Spormann A.M."/>
            <person name="Op den Camp H."/>
            <person name="Overmann J."/>
            <person name="Amann R."/>
            <person name="Jetten M.S.M."/>
            <person name="Mascher T."/>
            <person name="Medema M.H."/>
            <person name="Devos D.P."/>
            <person name="Kaster A.-K."/>
            <person name="Ovreas L."/>
            <person name="Rohde M."/>
            <person name="Galperin M.Y."/>
            <person name="Jogler C."/>
        </authorList>
    </citation>
    <scope>NUCLEOTIDE SEQUENCE [LARGE SCALE GENOMIC DNA]</scope>
    <source>
        <strain evidence="3 4">FC18</strain>
    </source>
</reference>
<evidence type="ECO:0000313" key="3">
    <source>
        <dbReference type="EMBL" id="QEG20896.1"/>
    </source>
</evidence>
<sequence length="349" mass="38624">MDEQPKILITRLSHIGDCVLTLPMVNRIKDRFPDSVISWAIESPTQKLLAGHDSVDEFIVVPKAWMKKPANWRELRRQFIQRDFDIAIDPQGITKSAMLAWISGAKTRIGIKGQWGRELSPWLNNRLVETQATHLADRSMELLGAIEGFGEPAGPASFKFPLPETAISFCKSFLDQVQLKRFSIINPGASWASKRWNNERFGSVGSWLFRHQGLRSVLTWAGAEEKAMAEEIAAFDPDAFAIAPSTDLPQLAAMLSLADLFVGCDTGPLHIAAAVGTPCVGLYGTTRPQDSGAWPHALPTPHVAVQKWYQSGSCRKRRGAENDAMMDILAADVFQACENCLGKRRRQSA</sequence>
<organism evidence="3 4">
    <name type="scientific">Mariniblastus fucicola</name>
    <dbReference type="NCBI Taxonomy" id="980251"/>
    <lineage>
        <taxon>Bacteria</taxon>
        <taxon>Pseudomonadati</taxon>
        <taxon>Planctomycetota</taxon>
        <taxon>Planctomycetia</taxon>
        <taxon>Pirellulales</taxon>
        <taxon>Pirellulaceae</taxon>
        <taxon>Mariniblastus</taxon>
    </lineage>
</organism>
<dbReference type="STRING" id="980251.GCA_001642875_02954"/>
<dbReference type="PANTHER" id="PTHR30160">
    <property type="entry name" value="TETRAACYLDISACCHARIDE 4'-KINASE-RELATED"/>
    <property type="match status" value="1"/>
</dbReference>
<dbReference type="InterPro" id="IPR051199">
    <property type="entry name" value="LPS_LOS_Heptosyltrfase"/>
</dbReference>